<reference evidence="2 3" key="1">
    <citation type="submission" date="2018-07" db="EMBL/GenBank/DDBJ databases">
        <title>Genomic Encyclopedia of Type Strains, Phase IV (KMG-IV): sequencing the most valuable type-strain genomes for metagenomic binning, comparative biology and taxonomic classification.</title>
        <authorList>
            <person name="Goeker M."/>
        </authorList>
    </citation>
    <scope>NUCLEOTIDE SEQUENCE [LARGE SCALE GENOMIC DNA]</scope>
    <source>
        <strain evidence="2 3">DSM 101478</strain>
    </source>
</reference>
<dbReference type="RefSeq" id="WP_115123323.1">
    <property type="nucleotide sequence ID" value="NZ_QRAO01000002.1"/>
</dbReference>
<accession>A0A370QFH5</accession>
<sequence>MKYLYSLALLASVVLWSSCRNDFETVPSTGNLEFSQDTVFLDTIFSNIGSSTYNLKVYNRSDEDISIPTVGLARGEASKYRLNVDGLPGKNFEDVTVMAQDSIFIFVETTFDITTATNENDFLYTDQIVFDGAGNQQEVELVTLVKDAVFLFPDDLGNGMVETLTIGEGEDAFEIEGFFLDDSELTFTNEKPYVIYGFAAVPSDKTLTVEAGARVHFHANSGILVANGGSMKVNGEPSIDPELLENEVIFEGDRLEPSFSDVPGQWGFIWLTAGSTNNVFNYTTIKNGIVGIRMDSNDGNETLTLRNVQIYNSAVNGILSLTGDIYGENVVINNCGESSLALALGGRYNFNHCTFANYWTNGFRDATTVSISNFVASADGAIASDLIEANFTNCIIYGNEQRELGLGNVNDPSVSFNFNFSNCLIKFEDPNGDFEGIPEYNFNNDTLYTNSVLNEDPVFQNTNLNNFNIEQGASGAEGIGLGGVQPQQDLNGVNRDENNPDAGAYEATVFPDPNGG</sequence>
<evidence type="ECO:0000256" key="1">
    <source>
        <dbReference type="SAM" id="MobiDB-lite"/>
    </source>
</evidence>
<evidence type="ECO:0000313" key="2">
    <source>
        <dbReference type="EMBL" id="RDK87122.1"/>
    </source>
</evidence>
<dbReference type="Proteomes" id="UP000255317">
    <property type="component" value="Unassembled WGS sequence"/>
</dbReference>
<gene>
    <name evidence="2" type="ORF">C8D94_102304</name>
</gene>
<dbReference type="OrthoDB" id="1111178at2"/>
<proteinExistence type="predicted"/>
<protein>
    <recommendedName>
        <fullName evidence="4">Parallel beta helix pectate lyase-like protein</fullName>
    </recommendedName>
</protein>
<dbReference type="AlphaFoldDB" id="A0A370QFH5"/>
<evidence type="ECO:0008006" key="4">
    <source>
        <dbReference type="Google" id="ProtNLM"/>
    </source>
</evidence>
<dbReference type="EMBL" id="QRAO01000002">
    <property type="protein sequence ID" value="RDK87122.1"/>
    <property type="molecule type" value="Genomic_DNA"/>
</dbReference>
<organism evidence="2 3">
    <name type="scientific">Marinirhabdus gelatinilytica</name>
    <dbReference type="NCBI Taxonomy" id="1703343"/>
    <lineage>
        <taxon>Bacteria</taxon>
        <taxon>Pseudomonadati</taxon>
        <taxon>Bacteroidota</taxon>
        <taxon>Flavobacteriia</taxon>
        <taxon>Flavobacteriales</taxon>
        <taxon>Flavobacteriaceae</taxon>
    </lineage>
</organism>
<dbReference type="PROSITE" id="PS51257">
    <property type="entry name" value="PROKAR_LIPOPROTEIN"/>
    <property type="match status" value="1"/>
</dbReference>
<feature type="region of interest" description="Disordered" evidence="1">
    <location>
        <begin position="478"/>
        <end position="516"/>
    </location>
</feature>
<comment type="caution">
    <text evidence="2">The sequence shown here is derived from an EMBL/GenBank/DDBJ whole genome shotgun (WGS) entry which is preliminary data.</text>
</comment>
<keyword evidence="3" id="KW-1185">Reference proteome</keyword>
<name>A0A370QFH5_9FLAO</name>
<evidence type="ECO:0000313" key="3">
    <source>
        <dbReference type="Proteomes" id="UP000255317"/>
    </source>
</evidence>